<dbReference type="EMBL" id="JAAZCD010000148">
    <property type="protein sequence ID" value="NLD31916.1"/>
    <property type="molecule type" value="Genomic_DNA"/>
</dbReference>
<organism evidence="1 2">
    <name type="scientific">Trichococcus flocculiformis</name>
    <dbReference type="NCBI Taxonomy" id="82803"/>
    <lineage>
        <taxon>Bacteria</taxon>
        <taxon>Bacillati</taxon>
        <taxon>Bacillota</taxon>
        <taxon>Bacilli</taxon>
        <taxon>Lactobacillales</taxon>
        <taxon>Carnobacteriaceae</taxon>
        <taxon>Trichococcus</taxon>
    </lineage>
</organism>
<gene>
    <name evidence="1" type="ORF">GX662_06600</name>
</gene>
<sequence>MRADVKYLIQPIYIEILNGKGPHVISEMQNRTVKGKALKVHKAKK</sequence>
<name>A0A847D585_9LACT</name>
<evidence type="ECO:0000313" key="1">
    <source>
        <dbReference type="EMBL" id="NLD31916.1"/>
    </source>
</evidence>
<dbReference type="Proteomes" id="UP000589373">
    <property type="component" value="Unassembled WGS sequence"/>
</dbReference>
<dbReference type="AlphaFoldDB" id="A0A847D585"/>
<dbReference type="InterPro" id="IPR012677">
    <property type="entry name" value="Nucleotide-bd_a/b_plait_sf"/>
</dbReference>
<evidence type="ECO:0000313" key="2">
    <source>
        <dbReference type="Proteomes" id="UP000589373"/>
    </source>
</evidence>
<protein>
    <submittedName>
        <fullName evidence="1">Uncharacterized protein</fullName>
    </submittedName>
</protein>
<accession>A0A847D585</accession>
<comment type="caution">
    <text evidence="1">The sequence shown here is derived from an EMBL/GenBank/DDBJ whole genome shotgun (WGS) entry which is preliminary data.</text>
</comment>
<proteinExistence type="predicted"/>
<reference evidence="1 2" key="1">
    <citation type="journal article" date="2020" name="Biotechnol. Biofuels">
        <title>New insights from the biogas microbiome by comprehensive genome-resolved metagenomics of nearly 1600 species originating from multiple anaerobic digesters.</title>
        <authorList>
            <person name="Campanaro S."/>
            <person name="Treu L."/>
            <person name="Rodriguez-R L.M."/>
            <person name="Kovalovszki A."/>
            <person name="Ziels R.M."/>
            <person name="Maus I."/>
            <person name="Zhu X."/>
            <person name="Kougias P.G."/>
            <person name="Basile A."/>
            <person name="Luo G."/>
            <person name="Schluter A."/>
            <person name="Konstantinidis K.T."/>
            <person name="Angelidaki I."/>
        </authorList>
    </citation>
    <scope>NUCLEOTIDE SEQUENCE [LARGE SCALE GENOMIC DNA]</scope>
    <source>
        <strain evidence="1">AS07pgkLD_105</strain>
    </source>
</reference>
<dbReference type="Gene3D" id="3.30.70.330">
    <property type="match status" value="1"/>
</dbReference>